<evidence type="ECO:0000256" key="1">
    <source>
        <dbReference type="ARBA" id="ARBA00022475"/>
    </source>
</evidence>
<dbReference type="GO" id="GO:0051991">
    <property type="term" value="F:UDP-N-acetyl-D-glucosamine:N-acetylmuramoyl-L-alanyl-D-glutamyl-meso-2,6-diaminopimelyl-D-alanyl-D-alanine-diphosphoundecaprenol 4-beta-N-acetylglucosaminlytransferase activity"/>
    <property type="evidence" value="ECO:0007669"/>
    <property type="project" value="RHEA"/>
</dbReference>
<evidence type="ECO:0000256" key="8">
    <source>
        <dbReference type="ARBA" id="ARBA00023306"/>
    </source>
</evidence>
<comment type="pathway">
    <text evidence="10">Cell wall biogenesis; peptidoglycan biosynthesis.</text>
</comment>
<evidence type="ECO:0000256" key="6">
    <source>
        <dbReference type="ARBA" id="ARBA00022984"/>
    </source>
</evidence>
<evidence type="ECO:0000256" key="2">
    <source>
        <dbReference type="ARBA" id="ARBA00022618"/>
    </source>
</evidence>
<dbReference type="HAMAP" id="MF_00033">
    <property type="entry name" value="MurG"/>
    <property type="match status" value="1"/>
</dbReference>
<evidence type="ECO:0000259" key="11">
    <source>
        <dbReference type="Pfam" id="PF03033"/>
    </source>
</evidence>
<evidence type="ECO:0000313" key="14">
    <source>
        <dbReference type="Proteomes" id="UP000198305"/>
    </source>
</evidence>
<evidence type="ECO:0000259" key="12">
    <source>
        <dbReference type="Pfam" id="PF04101"/>
    </source>
</evidence>
<keyword evidence="3 10" id="KW-0328">Glycosyltransferase</keyword>
<dbReference type="OrthoDB" id="9808936at2"/>
<evidence type="ECO:0000313" key="13">
    <source>
        <dbReference type="EMBL" id="SNR63952.1"/>
    </source>
</evidence>
<dbReference type="RefSeq" id="WP_089374445.1">
    <property type="nucleotide sequence ID" value="NZ_FZOA01000001.1"/>
</dbReference>
<feature type="domain" description="Glycosyl transferase family 28 C-terminal" evidence="12">
    <location>
        <begin position="189"/>
        <end position="340"/>
    </location>
</feature>
<sequence length="368" mass="39279">MSKTLLIMAAGTGGHVMPGLAIAETMRARGWDVHWLGTAHGMENRLVPPHGFQMTQLQFSGLRGKGWKHSVAGVFRLVTATFSAWRLMGRLKPQIVLGMGGYVTVPGGWAARVRGLPLALVNADAALLMSNQALVQHAKRILFGFEGGMDALGKLAFKARVTGNPVREEIVRVAAPEQRFAGRTGTLHLLVVGGSLGAQVLNAMLPKALALLPAEDRPVVTHQSGAQHIEALRQAYVDAGVQADVVPFIDDMADAYARADVLVCRAGAITVSELAAAGVASILVPLVVSTTSHQRDNARWMAEHNAAIHLPQQEMTPQVLASLLQELTRNRLLAMAHAARELGRPRATEIIANELESIALPARGGSYS</sequence>
<dbReference type="PANTHER" id="PTHR21015:SF22">
    <property type="entry name" value="GLYCOSYLTRANSFERASE"/>
    <property type="match status" value="1"/>
</dbReference>
<feature type="binding site" evidence="10">
    <location>
        <position position="195"/>
    </location>
    <ligand>
        <name>UDP-N-acetyl-alpha-D-glucosamine</name>
        <dbReference type="ChEBI" id="CHEBI:57705"/>
    </ligand>
</feature>
<evidence type="ECO:0000256" key="10">
    <source>
        <dbReference type="HAMAP-Rule" id="MF_00033"/>
    </source>
</evidence>
<comment type="similarity">
    <text evidence="10">Belongs to the glycosyltransferase 28 family. MurG subfamily.</text>
</comment>
<keyword evidence="6 10" id="KW-0573">Peptidoglycan synthesis</keyword>
<dbReference type="GO" id="GO:0050511">
    <property type="term" value="F:undecaprenyldiphospho-muramoylpentapeptide beta-N-acetylglucosaminyltransferase activity"/>
    <property type="evidence" value="ECO:0007669"/>
    <property type="project" value="UniProtKB-UniRule"/>
</dbReference>
<dbReference type="Proteomes" id="UP000198305">
    <property type="component" value="Unassembled WGS sequence"/>
</dbReference>
<keyword evidence="5 10" id="KW-0133">Cell shape</keyword>
<keyword evidence="14" id="KW-1185">Reference proteome</keyword>
<comment type="catalytic activity">
    <reaction evidence="10">
        <text>di-trans,octa-cis-undecaprenyl diphospho-N-acetyl-alpha-D-muramoyl-L-alanyl-D-glutamyl-meso-2,6-diaminopimeloyl-D-alanyl-D-alanine + UDP-N-acetyl-alpha-D-glucosamine = di-trans,octa-cis-undecaprenyl diphospho-[N-acetyl-alpha-D-glucosaminyl-(1-&gt;4)]-N-acetyl-alpha-D-muramoyl-L-alanyl-D-glutamyl-meso-2,6-diaminopimeloyl-D-alanyl-D-alanine + UDP + H(+)</text>
        <dbReference type="Rhea" id="RHEA:31227"/>
        <dbReference type="ChEBI" id="CHEBI:15378"/>
        <dbReference type="ChEBI" id="CHEBI:57705"/>
        <dbReference type="ChEBI" id="CHEBI:58223"/>
        <dbReference type="ChEBI" id="CHEBI:61387"/>
        <dbReference type="ChEBI" id="CHEBI:61388"/>
        <dbReference type="EC" id="2.4.1.227"/>
    </reaction>
</comment>
<keyword evidence="2 10" id="KW-0132">Cell division</keyword>
<dbReference type="AlphaFoldDB" id="A0A238XZ03"/>
<dbReference type="EC" id="2.4.1.227" evidence="10"/>
<comment type="subcellular location">
    <subcellularLocation>
        <location evidence="10">Cell membrane</location>
        <topology evidence="10">Peripheral membrane protein</topology>
        <orientation evidence="10">Cytoplasmic side</orientation>
    </subcellularLocation>
</comment>
<evidence type="ECO:0000256" key="7">
    <source>
        <dbReference type="ARBA" id="ARBA00023136"/>
    </source>
</evidence>
<dbReference type="PANTHER" id="PTHR21015">
    <property type="entry name" value="UDP-N-ACETYLGLUCOSAMINE--N-ACETYLMURAMYL-(PENTAPEPTIDE) PYROPHOSPHORYL-UNDECAPRENOL N-ACETYLGLUCOSAMINE TRANSFERASE 1"/>
    <property type="match status" value="1"/>
</dbReference>
<dbReference type="GO" id="GO:0009252">
    <property type="term" value="P:peptidoglycan biosynthetic process"/>
    <property type="evidence" value="ECO:0007669"/>
    <property type="project" value="UniProtKB-UniRule"/>
</dbReference>
<feature type="binding site" evidence="10">
    <location>
        <begin position="12"/>
        <end position="14"/>
    </location>
    <ligand>
        <name>UDP-N-acetyl-alpha-D-glucosamine</name>
        <dbReference type="ChEBI" id="CHEBI:57705"/>
    </ligand>
</feature>
<dbReference type="CDD" id="cd03785">
    <property type="entry name" value="GT28_MurG"/>
    <property type="match status" value="1"/>
</dbReference>
<evidence type="ECO:0000256" key="3">
    <source>
        <dbReference type="ARBA" id="ARBA00022676"/>
    </source>
</evidence>
<dbReference type="GO" id="GO:0051301">
    <property type="term" value="P:cell division"/>
    <property type="evidence" value="ECO:0007669"/>
    <property type="project" value="UniProtKB-KW"/>
</dbReference>
<reference evidence="14" key="1">
    <citation type="submission" date="2017-06" db="EMBL/GenBank/DDBJ databases">
        <authorList>
            <person name="Varghese N."/>
            <person name="Submissions S."/>
        </authorList>
    </citation>
    <scope>NUCLEOTIDE SEQUENCE [LARGE SCALE GENOMIC DNA]</scope>
    <source>
        <strain evidence="14">Ca-68</strain>
    </source>
</reference>
<organism evidence="13 14">
    <name type="scientific">Methylobacillus rhizosphaerae</name>
    <dbReference type="NCBI Taxonomy" id="551994"/>
    <lineage>
        <taxon>Bacteria</taxon>
        <taxon>Pseudomonadati</taxon>
        <taxon>Pseudomonadota</taxon>
        <taxon>Betaproteobacteria</taxon>
        <taxon>Nitrosomonadales</taxon>
        <taxon>Methylophilaceae</taxon>
        <taxon>Methylobacillus</taxon>
    </lineage>
</organism>
<evidence type="ECO:0000256" key="4">
    <source>
        <dbReference type="ARBA" id="ARBA00022679"/>
    </source>
</evidence>
<feature type="binding site" evidence="10">
    <location>
        <position position="167"/>
    </location>
    <ligand>
        <name>UDP-N-acetyl-alpha-D-glucosamine</name>
        <dbReference type="ChEBI" id="CHEBI:57705"/>
    </ligand>
</feature>
<keyword evidence="7 10" id="KW-0472">Membrane</keyword>
<dbReference type="InterPro" id="IPR004276">
    <property type="entry name" value="GlycoTrans_28_N"/>
</dbReference>
<evidence type="ECO:0000256" key="5">
    <source>
        <dbReference type="ARBA" id="ARBA00022960"/>
    </source>
</evidence>
<dbReference type="GO" id="GO:0005886">
    <property type="term" value="C:plasma membrane"/>
    <property type="evidence" value="ECO:0007669"/>
    <property type="project" value="UniProtKB-SubCell"/>
</dbReference>
<gene>
    <name evidence="10" type="primary">murG</name>
    <name evidence="13" type="ORF">SAMN05192560_0300</name>
</gene>
<dbReference type="NCBIfam" id="TIGR01133">
    <property type="entry name" value="murG"/>
    <property type="match status" value="1"/>
</dbReference>
<name>A0A238XZ03_9PROT</name>
<keyword evidence="4 10" id="KW-0808">Transferase</keyword>
<comment type="function">
    <text evidence="10">Cell wall formation. Catalyzes the transfer of a GlcNAc subunit on undecaprenyl-pyrophosphoryl-MurNAc-pentapeptide (lipid intermediate I) to form undecaprenyl-pyrophosphoryl-MurNAc-(pentapeptide)GlcNAc (lipid intermediate II).</text>
</comment>
<dbReference type="GO" id="GO:0005975">
    <property type="term" value="P:carbohydrate metabolic process"/>
    <property type="evidence" value="ECO:0007669"/>
    <property type="project" value="InterPro"/>
</dbReference>
<keyword evidence="8 10" id="KW-0131">Cell cycle</keyword>
<keyword evidence="1 10" id="KW-1003">Cell membrane</keyword>
<dbReference type="GO" id="GO:0071555">
    <property type="term" value="P:cell wall organization"/>
    <property type="evidence" value="ECO:0007669"/>
    <property type="project" value="UniProtKB-KW"/>
</dbReference>
<comment type="caution">
    <text evidence="10">Lacks conserved residue(s) required for the propagation of feature annotation.</text>
</comment>
<feature type="domain" description="Glycosyltransferase family 28 N-terminal" evidence="11">
    <location>
        <begin position="6"/>
        <end position="142"/>
    </location>
</feature>
<proteinExistence type="inferred from homology"/>
<keyword evidence="9 10" id="KW-0961">Cell wall biogenesis/degradation</keyword>
<feature type="binding site" evidence="10">
    <location>
        <position position="294"/>
    </location>
    <ligand>
        <name>UDP-N-acetyl-alpha-D-glucosamine</name>
        <dbReference type="ChEBI" id="CHEBI:57705"/>
    </ligand>
</feature>
<dbReference type="Pfam" id="PF04101">
    <property type="entry name" value="Glyco_tran_28_C"/>
    <property type="match status" value="1"/>
</dbReference>
<accession>A0A238XZ03</accession>
<dbReference type="UniPathway" id="UPA00219"/>
<protein>
    <recommendedName>
        <fullName evidence="10">UDP-N-acetylglucosamine--N-acetylmuramyl-(pentapeptide) pyrophosphoryl-undecaprenol N-acetylglucosamine transferase</fullName>
        <ecNumber evidence="10">2.4.1.227</ecNumber>
    </recommendedName>
    <alternativeName>
        <fullName evidence="10">Undecaprenyl-PP-MurNAc-pentapeptide-UDPGlcNAc GlcNAc transferase</fullName>
    </alternativeName>
</protein>
<dbReference type="InterPro" id="IPR006009">
    <property type="entry name" value="GlcNAc_MurG"/>
</dbReference>
<dbReference type="Pfam" id="PF03033">
    <property type="entry name" value="Glyco_transf_28"/>
    <property type="match status" value="1"/>
</dbReference>
<dbReference type="Gene3D" id="3.40.50.2000">
    <property type="entry name" value="Glycogen Phosphorylase B"/>
    <property type="match status" value="2"/>
</dbReference>
<dbReference type="GO" id="GO:0008360">
    <property type="term" value="P:regulation of cell shape"/>
    <property type="evidence" value="ECO:0007669"/>
    <property type="project" value="UniProtKB-KW"/>
</dbReference>
<evidence type="ECO:0000256" key="9">
    <source>
        <dbReference type="ARBA" id="ARBA00023316"/>
    </source>
</evidence>
<dbReference type="SUPFAM" id="SSF53756">
    <property type="entry name" value="UDP-Glycosyltransferase/glycogen phosphorylase"/>
    <property type="match status" value="1"/>
</dbReference>
<dbReference type="InterPro" id="IPR007235">
    <property type="entry name" value="Glyco_trans_28_C"/>
</dbReference>
<dbReference type="EMBL" id="FZOA01000001">
    <property type="protein sequence ID" value="SNR63952.1"/>
    <property type="molecule type" value="Genomic_DNA"/>
</dbReference>
<feature type="binding site" evidence="10">
    <location>
        <position position="249"/>
    </location>
    <ligand>
        <name>UDP-N-acetyl-alpha-D-glucosamine</name>
        <dbReference type="ChEBI" id="CHEBI:57705"/>
    </ligand>
</feature>